<reference evidence="3 4" key="1">
    <citation type="submission" date="2016-01" db="EMBL/GenBank/DDBJ databases">
        <authorList>
            <person name="Mitreva M."/>
            <person name="Pepin K.H."/>
            <person name="Mihindukulasuriya K.A."/>
            <person name="Fulton R."/>
            <person name="Fronick C."/>
            <person name="O'Laughlin M."/>
            <person name="Miner T."/>
            <person name="Herter B."/>
            <person name="Rosa B.A."/>
            <person name="Cordes M."/>
            <person name="Tomlinson C."/>
            <person name="Wollam A."/>
            <person name="Palsikar V.B."/>
            <person name="Mardis E.R."/>
            <person name="Wilson R.K."/>
        </authorList>
    </citation>
    <scope>NUCLEOTIDE SEQUENCE [LARGE SCALE GENOMIC DNA]</scope>
    <source>
        <strain evidence="3 4">KA00071</strain>
    </source>
</reference>
<keyword evidence="4" id="KW-1185">Reference proteome</keyword>
<feature type="compositionally biased region" description="Basic and acidic residues" evidence="1">
    <location>
        <begin position="48"/>
        <end position="66"/>
    </location>
</feature>
<gene>
    <name evidence="3" type="ORF">HMPREF1871_00262</name>
</gene>
<dbReference type="EMBL" id="LSDB01000007">
    <property type="protein sequence ID" value="KXB58713.1"/>
    <property type="molecule type" value="Genomic_DNA"/>
</dbReference>
<feature type="compositionally biased region" description="Basic and acidic residues" evidence="1">
    <location>
        <begin position="81"/>
        <end position="105"/>
    </location>
</feature>
<proteinExistence type="predicted"/>
<name>A0ABR5TMX5_9BACL</name>
<keyword evidence="2" id="KW-1133">Transmembrane helix</keyword>
<feature type="region of interest" description="Disordered" evidence="1">
    <location>
        <begin position="36"/>
        <end position="127"/>
    </location>
</feature>
<sequence length="166" mass="19305">MMKRQDKLLRILMSTAAGVIVFSLVVILILHFTSVDKKPKKHSSSETTETKKEDKDNKKEDKDNSKTTKSKKSGYTQVITEKNESDKKNENTKENHKENTEEKTNNVKNSEVFDTQAQAHEYGKKEMERLVRETNKYTEYAVKGVRDENGQIKGWTVEIYQKDKKE</sequence>
<evidence type="ECO:0000256" key="1">
    <source>
        <dbReference type="SAM" id="MobiDB-lite"/>
    </source>
</evidence>
<comment type="caution">
    <text evidence="3">The sequence shown here is derived from an EMBL/GenBank/DDBJ whole genome shotgun (WGS) entry which is preliminary data.</text>
</comment>
<keyword evidence="2" id="KW-0812">Transmembrane</keyword>
<keyword evidence="2" id="KW-0472">Membrane</keyword>
<evidence type="ECO:0000313" key="3">
    <source>
        <dbReference type="EMBL" id="KXB58713.1"/>
    </source>
</evidence>
<evidence type="ECO:0000256" key="2">
    <source>
        <dbReference type="SAM" id="Phobius"/>
    </source>
</evidence>
<dbReference type="RefSeq" id="WP_066128967.1">
    <property type="nucleotide sequence ID" value="NZ_KQ959860.1"/>
</dbReference>
<accession>A0ABR5TMX5</accession>
<feature type="transmembrane region" description="Helical" evidence="2">
    <location>
        <begin position="12"/>
        <end position="32"/>
    </location>
</feature>
<evidence type="ECO:0000313" key="4">
    <source>
        <dbReference type="Proteomes" id="UP000070467"/>
    </source>
</evidence>
<dbReference type="Proteomes" id="UP000070467">
    <property type="component" value="Unassembled WGS sequence"/>
</dbReference>
<organism evidence="3 4">
    <name type="scientific">Gemelliphila asaccharolytica</name>
    <dbReference type="NCBI Taxonomy" id="502393"/>
    <lineage>
        <taxon>Bacteria</taxon>
        <taxon>Bacillati</taxon>
        <taxon>Bacillota</taxon>
        <taxon>Bacilli</taxon>
        <taxon>Bacillales</taxon>
        <taxon>Gemellaceae</taxon>
        <taxon>Gemelliphila</taxon>
    </lineage>
</organism>
<protein>
    <submittedName>
        <fullName evidence="3">Uncharacterized protein</fullName>
    </submittedName>
</protein>